<dbReference type="PANTHER" id="PTHR14097">
    <property type="entry name" value="OXIDOREDUCTASE HTATIP2"/>
    <property type="match status" value="1"/>
</dbReference>
<protein>
    <submittedName>
        <fullName evidence="1">NAD(P)H-binding protein</fullName>
    </submittedName>
</protein>
<accession>A0AAU8ASD5</accession>
<dbReference type="AlphaFoldDB" id="A0AAU8ASD5"/>
<organism evidence="1">
    <name type="scientific">Alloyangia sp. H15</name>
    <dbReference type="NCBI Taxonomy" id="3029062"/>
    <lineage>
        <taxon>Bacteria</taxon>
        <taxon>Pseudomonadati</taxon>
        <taxon>Pseudomonadota</taxon>
        <taxon>Alphaproteobacteria</taxon>
        <taxon>Rhodobacterales</taxon>
        <taxon>Roseobacteraceae</taxon>
        <taxon>Alloyangia</taxon>
    </lineage>
</organism>
<evidence type="ECO:0000313" key="1">
    <source>
        <dbReference type="EMBL" id="XCC97392.1"/>
    </source>
</evidence>
<dbReference type="PANTHER" id="PTHR14097:SF7">
    <property type="entry name" value="OXIDOREDUCTASE HTATIP2"/>
    <property type="match status" value="1"/>
</dbReference>
<keyword evidence="1" id="KW-0614">Plasmid</keyword>
<reference evidence="1" key="1">
    <citation type="submission" date="2023-02" db="EMBL/GenBank/DDBJ databases">
        <title>Description and genomic characterization of Salipiger bruguierae sp. nov., isolated from the sediment of mangrove plant Bruguiera sexangula.</title>
        <authorList>
            <person name="Long M."/>
        </authorList>
    </citation>
    <scope>NUCLEOTIDE SEQUENCE</scope>
    <source>
        <strain evidence="1">H15</strain>
        <plasmid evidence="1">unnamed2</plasmid>
    </source>
</reference>
<name>A0AAU8ASD5_9RHOB</name>
<gene>
    <name evidence="1" type="ORF">PVT71_25010</name>
</gene>
<dbReference type="EMBL" id="CP123387">
    <property type="protein sequence ID" value="XCC97392.1"/>
    <property type="molecule type" value="Genomic_DNA"/>
</dbReference>
<geneLocation type="plasmid" evidence="1">
    <name>unnamed2</name>
</geneLocation>
<dbReference type="RefSeq" id="WP_353476284.1">
    <property type="nucleotide sequence ID" value="NZ_CP123387.1"/>
</dbReference>
<dbReference type="SUPFAM" id="SSF51735">
    <property type="entry name" value="NAD(P)-binding Rossmann-fold domains"/>
    <property type="match status" value="1"/>
</dbReference>
<proteinExistence type="predicted"/>
<dbReference type="InterPro" id="IPR014843">
    <property type="entry name" value="Him1/Fmp52"/>
</dbReference>
<dbReference type="InterPro" id="IPR036291">
    <property type="entry name" value="NAD(P)-bd_dom_sf"/>
</dbReference>
<dbReference type="Pfam" id="PF08732">
    <property type="entry name" value="HIM1"/>
    <property type="match status" value="1"/>
</dbReference>
<sequence>MRVLLIGATGVVGRLVLERALAEPRFAEVVALTRRPLPGHPKLTNPVVDLGDLPPGTDWFSVDGVISALGTTQRIAGSREAFRAIDHGLNLALARRAHEGGASRFALTSSLGADPGARTSFYLRTKGELERDLSKIGYASLTIVRPGLLGGSRPERRPSEDLGKLALGLLGPVLPRRWRMSRPDRVAEALVEGLAAGQPGTQVIGASRLA</sequence>
<dbReference type="Gene3D" id="3.40.50.720">
    <property type="entry name" value="NAD(P)-binding Rossmann-like Domain"/>
    <property type="match status" value="1"/>
</dbReference>